<dbReference type="Gene3D" id="3.50.30.50">
    <property type="entry name" value="Putative cyclase"/>
    <property type="match status" value="1"/>
</dbReference>
<dbReference type="PANTHER" id="PTHR34861">
    <property type="match status" value="1"/>
</dbReference>
<dbReference type="InParanoid" id="K5WA80"/>
<evidence type="ECO:0008006" key="4">
    <source>
        <dbReference type="Google" id="ProtNLM"/>
    </source>
</evidence>
<dbReference type="PANTHER" id="PTHR34861:SF10">
    <property type="entry name" value="CYCLASE"/>
    <property type="match status" value="1"/>
</dbReference>
<dbReference type="SUPFAM" id="SSF102198">
    <property type="entry name" value="Putative cyclase"/>
    <property type="match status" value="1"/>
</dbReference>
<accession>K5WA80</accession>
<proteinExistence type="inferred from homology"/>
<dbReference type="Proteomes" id="UP000008370">
    <property type="component" value="Unassembled WGS sequence"/>
</dbReference>
<dbReference type="AlphaFoldDB" id="K5WA80"/>
<dbReference type="InterPro" id="IPR037175">
    <property type="entry name" value="KFase_sf"/>
</dbReference>
<sequence length="334" mass="37920">MADRKLPSFDELPHFHEYTGCAWEVWGKDDELGTVNLLTEKVISEAAKEIKIGKTFCLNLPINYPSKPTFKRQPAIHTQWMLDECSNDDTISINTQSGTQWDGLRHFGIFNGHNVFYQNIPASEFALGHFFISDPEDLKRYIHKIKLGIHNWAQHGICGRGVLLDMVRFYTEDGKKPLPYDPWSTHAIPASDFEACAKKQGVTFKTGDILIYRGGFTQKWYAATRAERESLSAKPEAFAGIDQSEDMKRFLWDNHFAAIASDQPCIERWPKPEGTPHMHSTLLGLWGMPIGEYFELEKLAEACAESKRYTFFFTSWPLNILGGAASPPNAAAYF</sequence>
<evidence type="ECO:0000313" key="3">
    <source>
        <dbReference type="Proteomes" id="UP000008370"/>
    </source>
</evidence>
<name>K5WA80_PHACS</name>
<dbReference type="EMBL" id="JH930472">
    <property type="protein sequence ID" value="EKM56130.1"/>
    <property type="molecule type" value="Genomic_DNA"/>
</dbReference>
<evidence type="ECO:0000313" key="2">
    <source>
        <dbReference type="EMBL" id="EKM56130.1"/>
    </source>
</evidence>
<dbReference type="Pfam" id="PF04199">
    <property type="entry name" value="Cyclase"/>
    <property type="match status" value="1"/>
</dbReference>
<dbReference type="KEGG" id="pco:PHACADRAFT_196184"/>
<dbReference type="RefSeq" id="XP_007396428.1">
    <property type="nucleotide sequence ID" value="XM_007396366.1"/>
</dbReference>
<dbReference type="GO" id="GO:0004061">
    <property type="term" value="F:arylformamidase activity"/>
    <property type="evidence" value="ECO:0007669"/>
    <property type="project" value="InterPro"/>
</dbReference>
<protein>
    <recommendedName>
        <fullName evidence="4">Cyclase</fullName>
    </recommendedName>
</protein>
<gene>
    <name evidence="2" type="ORF">PHACADRAFT_196184</name>
</gene>
<dbReference type="GeneID" id="18911124"/>
<evidence type="ECO:0000256" key="1">
    <source>
        <dbReference type="ARBA" id="ARBA00007865"/>
    </source>
</evidence>
<dbReference type="HOGENOM" id="CLU_030671_1_0_1"/>
<dbReference type="InterPro" id="IPR007325">
    <property type="entry name" value="KFase/CYL"/>
</dbReference>
<keyword evidence="3" id="KW-1185">Reference proteome</keyword>
<organism evidence="2 3">
    <name type="scientific">Phanerochaete carnosa (strain HHB-10118-sp)</name>
    <name type="common">White-rot fungus</name>
    <name type="synonym">Peniophora carnosa</name>
    <dbReference type="NCBI Taxonomy" id="650164"/>
    <lineage>
        <taxon>Eukaryota</taxon>
        <taxon>Fungi</taxon>
        <taxon>Dikarya</taxon>
        <taxon>Basidiomycota</taxon>
        <taxon>Agaricomycotina</taxon>
        <taxon>Agaricomycetes</taxon>
        <taxon>Polyporales</taxon>
        <taxon>Phanerochaetaceae</taxon>
        <taxon>Phanerochaete</taxon>
    </lineage>
</organism>
<reference evidence="2 3" key="1">
    <citation type="journal article" date="2012" name="BMC Genomics">
        <title>Comparative genomics of the white-rot fungi, Phanerochaete carnosa and P. chrysosporium, to elucidate the genetic basis of the distinct wood types they colonize.</title>
        <authorList>
            <person name="Suzuki H."/>
            <person name="MacDonald J."/>
            <person name="Syed K."/>
            <person name="Salamov A."/>
            <person name="Hori C."/>
            <person name="Aerts A."/>
            <person name="Henrissat B."/>
            <person name="Wiebenga A."/>
            <person name="vanKuyk P.A."/>
            <person name="Barry K."/>
            <person name="Lindquist E."/>
            <person name="LaButti K."/>
            <person name="Lapidus A."/>
            <person name="Lucas S."/>
            <person name="Coutinho P."/>
            <person name="Gong Y."/>
            <person name="Samejima M."/>
            <person name="Mahadevan R."/>
            <person name="Abou-Zaid M."/>
            <person name="de Vries R.P."/>
            <person name="Igarashi K."/>
            <person name="Yadav J.S."/>
            <person name="Grigoriev I.V."/>
            <person name="Master E.R."/>
        </authorList>
    </citation>
    <scope>NUCLEOTIDE SEQUENCE [LARGE SCALE GENOMIC DNA]</scope>
    <source>
        <strain evidence="2 3">HHB-10118-sp</strain>
    </source>
</reference>
<comment type="similarity">
    <text evidence="1">Belongs to the Cyclase 1 superfamily.</text>
</comment>
<dbReference type="GO" id="GO:0019441">
    <property type="term" value="P:L-tryptophan catabolic process to kynurenine"/>
    <property type="evidence" value="ECO:0007669"/>
    <property type="project" value="InterPro"/>
</dbReference>
<dbReference type="OrthoDB" id="5396at2759"/>